<evidence type="ECO:0000256" key="1">
    <source>
        <dbReference type="ARBA" id="ARBA00004141"/>
    </source>
</evidence>
<evidence type="ECO:0000259" key="10">
    <source>
        <dbReference type="PROSITE" id="PS50262"/>
    </source>
</evidence>
<evidence type="ECO:0000256" key="3">
    <source>
        <dbReference type="ARBA" id="ARBA00022989"/>
    </source>
</evidence>
<feature type="transmembrane region" description="Helical" evidence="9">
    <location>
        <begin position="104"/>
        <end position="123"/>
    </location>
</feature>
<dbReference type="WBParaSite" id="EEL_0000269801-mRNA-1">
    <property type="protein sequence ID" value="EEL_0000269801-mRNA-1"/>
    <property type="gene ID" value="EEL_0000269801"/>
</dbReference>
<evidence type="ECO:0000256" key="4">
    <source>
        <dbReference type="ARBA" id="ARBA00023040"/>
    </source>
</evidence>
<evidence type="ECO:0000313" key="11">
    <source>
        <dbReference type="Proteomes" id="UP000050640"/>
    </source>
</evidence>
<feature type="domain" description="G-protein coupled receptors family 1 profile" evidence="10">
    <location>
        <begin position="33"/>
        <end position="281"/>
    </location>
</feature>
<dbReference type="GO" id="GO:0005886">
    <property type="term" value="C:plasma membrane"/>
    <property type="evidence" value="ECO:0007669"/>
    <property type="project" value="TreeGrafter"/>
</dbReference>
<dbReference type="Pfam" id="PF00001">
    <property type="entry name" value="7tm_1"/>
    <property type="match status" value="1"/>
</dbReference>
<feature type="transmembrane region" description="Helical" evidence="9">
    <location>
        <begin position="240"/>
        <end position="265"/>
    </location>
</feature>
<evidence type="ECO:0000256" key="9">
    <source>
        <dbReference type="SAM" id="Phobius"/>
    </source>
</evidence>
<evidence type="ECO:0000256" key="2">
    <source>
        <dbReference type="ARBA" id="ARBA00022692"/>
    </source>
</evidence>
<feature type="transmembrane region" description="Helical" evidence="9">
    <location>
        <begin position="143"/>
        <end position="164"/>
    </location>
</feature>
<keyword evidence="11" id="KW-1185">Reference proteome</keyword>
<keyword evidence="5 9" id="KW-0472">Membrane</keyword>
<accession>A0A0R3RMI8</accession>
<keyword evidence="2 9" id="KW-0812">Transmembrane</keyword>
<name>A0A0R3RMI8_9BILA</name>
<sequence>MADESIFENDQFTAARISYVIESAIYVLAMLLGFAVCYYTLQRFNSNRRHLVLAARLVRFKISLTVADLIVLYIYAPTQIIWIITYNWYGGDFLCRTTKFINTFSLHLTANMQVLIAADRLYITTHLRQIHQKSRFATNQMIALAWILAIACALPQFFVFHVYILPDSKPQCVSVWTVMRFREYLQQEAAHHHLENAAMDWITIGDNITFTKEFSGISDSDNISLVDNDMLKVLEPAYNALHLFSIYILPYSVELLCYALMLILMKQFHSDDNDKKTRHER</sequence>
<dbReference type="Gene3D" id="1.20.1070.10">
    <property type="entry name" value="Rhodopsin 7-helix transmembrane proteins"/>
    <property type="match status" value="1"/>
</dbReference>
<feature type="transmembrane region" description="Helical" evidence="9">
    <location>
        <begin position="20"/>
        <end position="41"/>
    </location>
</feature>
<keyword evidence="4" id="KW-0297">G-protein coupled receptor</keyword>
<dbReference type="Proteomes" id="UP000050640">
    <property type="component" value="Unplaced"/>
</dbReference>
<keyword evidence="3 9" id="KW-1133">Transmembrane helix</keyword>
<proteinExistence type="predicted"/>
<dbReference type="GO" id="GO:0004930">
    <property type="term" value="F:G protein-coupled receptor activity"/>
    <property type="evidence" value="ECO:0007669"/>
    <property type="project" value="UniProtKB-KW"/>
</dbReference>
<dbReference type="InterPro" id="IPR000276">
    <property type="entry name" value="GPCR_Rhodpsn"/>
</dbReference>
<dbReference type="SUPFAM" id="SSF81321">
    <property type="entry name" value="Family A G protein-coupled receptor-like"/>
    <property type="match status" value="1"/>
</dbReference>
<dbReference type="AlphaFoldDB" id="A0A0R3RMI8"/>
<dbReference type="GO" id="GO:0035025">
    <property type="term" value="P:positive regulation of Rho protein signal transduction"/>
    <property type="evidence" value="ECO:0007669"/>
    <property type="project" value="TreeGrafter"/>
</dbReference>
<dbReference type="GO" id="GO:0007200">
    <property type="term" value="P:phospholipase C-activating G protein-coupled receptor signaling pathway"/>
    <property type="evidence" value="ECO:0007669"/>
    <property type="project" value="TreeGrafter"/>
</dbReference>
<keyword evidence="8" id="KW-0807">Transducer</keyword>
<dbReference type="STRING" id="1147741.A0A0R3RMI8"/>
<feature type="transmembrane region" description="Helical" evidence="9">
    <location>
        <begin position="62"/>
        <end position="84"/>
    </location>
</feature>
<evidence type="ECO:0000256" key="8">
    <source>
        <dbReference type="ARBA" id="ARBA00023224"/>
    </source>
</evidence>
<dbReference type="PANTHER" id="PTHR24232:SF53">
    <property type="entry name" value="G-PROTEIN COUPLED RECEPTORS FAMILY 1 PROFILE DOMAIN-CONTAINING PROTEIN"/>
    <property type="match status" value="1"/>
</dbReference>
<dbReference type="PANTHER" id="PTHR24232">
    <property type="entry name" value="G-PROTEIN COUPLED RECEPTOR"/>
    <property type="match status" value="1"/>
</dbReference>
<evidence type="ECO:0000256" key="5">
    <source>
        <dbReference type="ARBA" id="ARBA00023136"/>
    </source>
</evidence>
<evidence type="ECO:0000313" key="12">
    <source>
        <dbReference type="WBParaSite" id="EEL_0000269801-mRNA-1"/>
    </source>
</evidence>
<protein>
    <submittedName>
        <fullName evidence="12">G_PROTEIN_RECEP_F1_2 domain-containing protein</fullName>
    </submittedName>
</protein>
<dbReference type="PROSITE" id="PS50262">
    <property type="entry name" value="G_PROTEIN_RECEP_F1_2"/>
    <property type="match status" value="1"/>
</dbReference>
<organism evidence="11 12">
    <name type="scientific">Elaeophora elaphi</name>
    <dbReference type="NCBI Taxonomy" id="1147741"/>
    <lineage>
        <taxon>Eukaryota</taxon>
        <taxon>Metazoa</taxon>
        <taxon>Ecdysozoa</taxon>
        <taxon>Nematoda</taxon>
        <taxon>Chromadorea</taxon>
        <taxon>Rhabditida</taxon>
        <taxon>Spirurina</taxon>
        <taxon>Spiruromorpha</taxon>
        <taxon>Filarioidea</taxon>
        <taxon>Onchocercidae</taxon>
        <taxon>Elaeophora</taxon>
    </lineage>
</organism>
<keyword evidence="7" id="KW-0325">Glycoprotein</keyword>
<evidence type="ECO:0000256" key="6">
    <source>
        <dbReference type="ARBA" id="ARBA00023170"/>
    </source>
</evidence>
<evidence type="ECO:0000256" key="7">
    <source>
        <dbReference type="ARBA" id="ARBA00023180"/>
    </source>
</evidence>
<dbReference type="InterPro" id="IPR017452">
    <property type="entry name" value="GPCR_Rhodpsn_7TM"/>
</dbReference>
<reference evidence="12" key="1">
    <citation type="submission" date="2017-02" db="UniProtKB">
        <authorList>
            <consortium name="WormBaseParasite"/>
        </authorList>
    </citation>
    <scope>IDENTIFICATION</scope>
</reference>
<keyword evidence="6" id="KW-0675">Receptor</keyword>
<comment type="subcellular location">
    <subcellularLocation>
        <location evidence="1">Membrane</location>
        <topology evidence="1">Multi-pass membrane protein</topology>
    </subcellularLocation>
</comment>